<dbReference type="AlphaFoldDB" id="A0A5R9F2A7"/>
<evidence type="ECO:0000313" key="2">
    <source>
        <dbReference type="EMBL" id="TLS37747.1"/>
    </source>
</evidence>
<sequence>MKKLLSLLLLVFVIAGCSSEPETLEGKVDKFIEDNTLASLKSVKEIDGGLQVWVVRDIKKYDDVDTYTLNSLAAQVIEKYSKDYNNVQVLIDDKYNDTKGNEKEATVIKAGMDKETAASINWENFDPNNLSKVGNYWKHKELY</sequence>
<keyword evidence="1" id="KW-0732">Signal</keyword>
<dbReference type="PROSITE" id="PS51257">
    <property type="entry name" value="PROKAR_LIPOPROTEIN"/>
    <property type="match status" value="1"/>
</dbReference>
<reference evidence="2 3" key="1">
    <citation type="submission" date="2019-04" db="EMBL/GenBank/DDBJ databases">
        <title>Bacillus caeni sp. nov., a bacterium isolated from mangrove sediment.</title>
        <authorList>
            <person name="Huang H."/>
            <person name="Mo K."/>
            <person name="Hu Y."/>
        </authorList>
    </citation>
    <scope>NUCLEOTIDE SEQUENCE [LARGE SCALE GENOMIC DNA]</scope>
    <source>
        <strain evidence="2 3">HB172195</strain>
    </source>
</reference>
<dbReference type="RefSeq" id="WP_138125126.1">
    <property type="nucleotide sequence ID" value="NZ_SWLG01000005.1"/>
</dbReference>
<keyword evidence="3" id="KW-1185">Reference proteome</keyword>
<dbReference type="EMBL" id="SWLG01000005">
    <property type="protein sequence ID" value="TLS37747.1"/>
    <property type="molecule type" value="Genomic_DNA"/>
</dbReference>
<dbReference type="Proteomes" id="UP000308230">
    <property type="component" value="Unassembled WGS sequence"/>
</dbReference>
<protein>
    <recommendedName>
        <fullName evidence="4">Lipoprotein</fullName>
    </recommendedName>
</protein>
<name>A0A5R9F2A7_9BACL</name>
<evidence type="ECO:0000313" key="3">
    <source>
        <dbReference type="Proteomes" id="UP000308230"/>
    </source>
</evidence>
<feature type="signal peptide" evidence="1">
    <location>
        <begin position="1"/>
        <end position="19"/>
    </location>
</feature>
<dbReference type="OrthoDB" id="287883at2"/>
<proteinExistence type="predicted"/>
<accession>A0A5R9F2A7</accession>
<feature type="chain" id="PRO_5039123781" description="Lipoprotein" evidence="1">
    <location>
        <begin position="20"/>
        <end position="143"/>
    </location>
</feature>
<evidence type="ECO:0008006" key="4">
    <source>
        <dbReference type="Google" id="ProtNLM"/>
    </source>
</evidence>
<evidence type="ECO:0000256" key="1">
    <source>
        <dbReference type="SAM" id="SignalP"/>
    </source>
</evidence>
<organism evidence="2 3">
    <name type="scientific">Exobacillus caeni</name>
    <dbReference type="NCBI Taxonomy" id="2574798"/>
    <lineage>
        <taxon>Bacteria</taxon>
        <taxon>Bacillati</taxon>
        <taxon>Bacillota</taxon>
        <taxon>Bacilli</taxon>
        <taxon>Bacillales</taxon>
        <taxon>Guptibacillaceae</taxon>
        <taxon>Exobacillus</taxon>
    </lineage>
</organism>
<comment type="caution">
    <text evidence="2">The sequence shown here is derived from an EMBL/GenBank/DDBJ whole genome shotgun (WGS) entry which is preliminary data.</text>
</comment>
<gene>
    <name evidence="2" type="ORF">FCL54_07965</name>
</gene>